<dbReference type="OrthoDB" id="10663808at2759"/>
<evidence type="ECO:0000313" key="2">
    <source>
        <dbReference type="EMBL" id="KAE9532683.1"/>
    </source>
</evidence>
<reference evidence="2 3" key="1">
    <citation type="submission" date="2019-08" db="EMBL/GenBank/DDBJ databases">
        <title>The genome of the soybean aphid Biotype 1, its phylome, world population structure and adaptation to the North American continent.</title>
        <authorList>
            <person name="Giordano R."/>
            <person name="Donthu R.K."/>
            <person name="Hernandez A.G."/>
            <person name="Wright C.L."/>
            <person name="Zimin A.V."/>
        </authorList>
    </citation>
    <scope>NUCLEOTIDE SEQUENCE [LARGE SCALE GENOMIC DNA]</scope>
    <source>
        <tissue evidence="2">Whole aphids</tissue>
    </source>
</reference>
<feature type="non-terminal residue" evidence="2">
    <location>
        <position position="277"/>
    </location>
</feature>
<dbReference type="Proteomes" id="UP000475862">
    <property type="component" value="Unassembled WGS sequence"/>
</dbReference>
<feature type="transmembrane region" description="Helical" evidence="1">
    <location>
        <begin position="133"/>
        <end position="152"/>
    </location>
</feature>
<evidence type="ECO:0000256" key="1">
    <source>
        <dbReference type="SAM" id="Phobius"/>
    </source>
</evidence>
<keyword evidence="1" id="KW-0472">Membrane</keyword>
<sequence>MEVTRCSSGTDAGQSPKGTLDVTPIVAFYNCQKISEPKDLLRIPSRLHPRVFRIVMAPASDTYLVEFWCLMTTISVSSSLVMSTACWTALENSTVSSNANLAIVLWCAASMSPPSTNRKNPPLNLISKKKNSAILAFMSIPGLLVISCLAMSSHCVTSVRFAAFANSASDSQSRFAECAYNPDGDACVTRVVVTSPTALPLAIDQSAMDCVLLLGITDPGQSFSITEADNPIIREAVNVVTDIPSPRNMIIFLATPLLFTYLSFSVTFSLPFSIHFK</sequence>
<gene>
    <name evidence="2" type="ORF">AGLY_009764</name>
</gene>
<proteinExistence type="predicted"/>
<keyword evidence="3" id="KW-1185">Reference proteome</keyword>
<keyword evidence="1" id="KW-0812">Transmembrane</keyword>
<feature type="transmembrane region" description="Helical" evidence="1">
    <location>
        <begin position="249"/>
        <end position="272"/>
    </location>
</feature>
<comment type="caution">
    <text evidence="2">The sequence shown here is derived from an EMBL/GenBank/DDBJ whole genome shotgun (WGS) entry which is preliminary data.</text>
</comment>
<evidence type="ECO:0000313" key="3">
    <source>
        <dbReference type="Proteomes" id="UP000475862"/>
    </source>
</evidence>
<accession>A0A6G0TH58</accession>
<keyword evidence="1" id="KW-1133">Transmembrane helix</keyword>
<name>A0A6G0TH58_APHGL</name>
<dbReference type="EMBL" id="VYZN01000038">
    <property type="protein sequence ID" value="KAE9532683.1"/>
    <property type="molecule type" value="Genomic_DNA"/>
</dbReference>
<protein>
    <submittedName>
        <fullName evidence="2">Uncharacterized protein</fullName>
    </submittedName>
</protein>
<dbReference type="AlphaFoldDB" id="A0A6G0TH58"/>
<feature type="transmembrane region" description="Helical" evidence="1">
    <location>
        <begin position="63"/>
        <end position="90"/>
    </location>
</feature>
<organism evidence="2 3">
    <name type="scientific">Aphis glycines</name>
    <name type="common">Soybean aphid</name>
    <dbReference type="NCBI Taxonomy" id="307491"/>
    <lineage>
        <taxon>Eukaryota</taxon>
        <taxon>Metazoa</taxon>
        <taxon>Ecdysozoa</taxon>
        <taxon>Arthropoda</taxon>
        <taxon>Hexapoda</taxon>
        <taxon>Insecta</taxon>
        <taxon>Pterygota</taxon>
        <taxon>Neoptera</taxon>
        <taxon>Paraneoptera</taxon>
        <taxon>Hemiptera</taxon>
        <taxon>Sternorrhyncha</taxon>
        <taxon>Aphidomorpha</taxon>
        <taxon>Aphidoidea</taxon>
        <taxon>Aphididae</taxon>
        <taxon>Aphidini</taxon>
        <taxon>Aphis</taxon>
        <taxon>Aphis</taxon>
    </lineage>
</organism>